<feature type="compositionally biased region" description="Acidic residues" evidence="1">
    <location>
        <begin position="353"/>
        <end position="368"/>
    </location>
</feature>
<dbReference type="EMBL" id="JARBHB010000001">
    <property type="protein sequence ID" value="KAJ8895101.1"/>
    <property type="molecule type" value="Genomic_DNA"/>
</dbReference>
<keyword evidence="4" id="KW-1185">Reference proteome</keyword>
<feature type="domain" description="Tc1-like transposase DDE" evidence="2">
    <location>
        <begin position="627"/>
        <end position="680"/>
    </location>
</feature>
<dbReference type="PANTHER" id="PTHR23022">
    <property type="entry name" value="TRANSPOSABLE ELEMENT-RELATED"/>
    <property type="match status" value="1"/>
</dbReference>
<proteinExistence type="predicted"/>
<name>A0ABQ9IFG6_9NEOP</name>
<dbReference type="InterPro" id="IPR038717">
    <property type="entry name" value="Tc1-like_DDE_dom"/>
</dbReference>
<dbReference type="Gene3D" id="3.30.420.10">
    <property type="entry name" value="Ribonuclease H-like superfamily/Ribonuclease H"/>
    <property type="match status" value="1"/>
</dbReference>
<feature type="region of interest" description="Disordered" evidence="1">
    <location>
        <begin position="469"/>
        <end position="508"/>
    </location>
</feature>
<evidence type="ECO:0000313" key="3">
    <source>
        <dbReference type="EMBL" id="KAJ8895101.1"/>
    </source>
</evidence>
<feature type="region of interest" description="Disordered" evidence="1">
    <location>
        <begin position="353"/>
        <end position="373"/>
    </location>
</feature>
<sequence length="1530" mass="171905">MCDNKEKCGSETECIVEDEPGRSPKHGKEMWQKELDCAKYSSQQAQHQQVKIEAVTKDLRNMNSSERLQKIILKPLNLYKAITATESMLSGNSYLIPYQATYYARQLYLYNFPCAKDLLNRHKPKAAISVWTENEFSKGSNQIASAVRHRLIDTNTDTANTVRLFSDGCGGQDKNKTVIAIILHWFLLEAPLHIEQIYIWFPIVGYSFMPPDRIFEHLEREFHSRSVIETPDEYVKFIKNRGTVTHLETLELDIFSSSQKAKKIVVTKSKTNASALVRGEPFYNFESGVPKSLCKRGKTFRHTQIPSVPKGVPVKPAKLRDVNRLLVLHFGEEGDNNLKLEFFKSVFEEESFPTEGLNEDEENEEPLDFDSTSGCGRTDCHEVVRTVVQSLWGFARENSREEPDLVTEVAIEQATQCPNHTIPEKSSVLKNDRERRGTHCTLCRDVNYTTAFKWLKRKSSNDWAQRRAKHSLRCNSSSHAADRPTDGLRDQERGKDSPLHSRDETSLGGRGWSRAFLQVVAPNPPPPPHTIQARAGESGSSFFLAAGEITSSRSGSCLVRLRDVEDAMVTAETTSVDLCFTAFGVGPLVFVRGSMNTEAYCNILDNEMLTTLWHFYVMDPCYFQDNNAWCHVSRAIMQWYADNNVRRLDWPAQSPDLNPIEHIWDELDRRVRAHQARPKSIAQLMEWLQEEWRRISLDILQTLVESMPDRVAAVVAARDHTERILILELSVLSLQADFPKFGIETNAHNTTGIIVTPANCMVTGRKMERQRNTNVGEMLNPKKRIFDPSQRQKWLKGKSNQGVKSVHFTVNSLHRFDLQGITAKAGSGVLELGFFLRKRHIAGNLTCTSLAETDPHDVIRCKTVPVHEGVAKQRSLASNLDEPGSIPGGITSGFSQVGIVPDDAAGRWVSSGIFRFPRALHSDTLPCSPRFALYIWHSARRSDAFRRGKSAPQRGGPLQIGADDIEFMTACHITKFFAVSVRAIQGAFFDRPCKGCSVQSRRRKDKCAETRKAPDRGGAVIGLLAFRLSEPGSISRRVALRFSQEEIALDYAIAPGNLIASRRLSQWWNFPQPAAANSRAYSRVRSENGYTHVKETCTTFRLCVLHCSVVQAYCTPAYENMDAHFSPGSVPVTGSCCVRRVCTALSKHQFTLQHFTTCHWDSSEFEKKKKIRNQQKFCSCSVGQMNRRKKSLSLRAYILMGALSDIRSVKLVTMNGRVQEWKKRDNSEETRRPAASSGHDSHMRKSGSDPHLESNPVRLSGKQLVRPLQNYSPRTKAVGDLRGGKRRAPAAHFAVDLDVVRASRGQRAGRRRGQRSSTPPSSAAASRGRSCRRTFSLSPTTVSFKVAGDAKSGWRLLAGSRTSGMATMDRFALTFIRNYFPSIVTNLTGCMTLRAPVNICAGFTVFSSSDERHTAMAKRTFPLVNGCSREALAFPRHSFPSLLYFRLYSASPAVKNRGSILSCSAPLAFLTHLLRRPQATSRMYADSADRASFVFVRKTVARAIYDVALSCWWVSELSARFAYGDDETKL</sequence>
<feature type="compositionally biased region" description="Basic and acidic residues" evidence="1">
    <location>
        <begin position="1239"/>
        <end position="1252"/>
    </location>
</feature>
<feature type="region of interest" description="Disordered" evidence="1">
    <location>
        <begin position="1302"/>
        <end position="1332"/>
    </location>
</feature>
<reference evidence="3 4" key="1">
    <citation type="submission" date="2023-02" db="EMBL/GenBank/DDBJ databases">
        <title>LHISI_Scaffold_Assembly.</title>
        <authorList>
            <person name="Stuart O.P."/>
            <person name="Cleave R."/>
            <person name="Magrath M.J.L."/>
            <person name="Mikheyev A.S."/>
        </authorList>
    </citation>
    <scope>NUCLEOTIDE SEQUENCE [LARGE SCALE GENOMIC DNA]</scope>
    <source>
        <strain evidence="3">Daus_M_001</strain>
        <tissue evidence="3">Leg muscle</tissue>
    </source>
</reference>
<dbReference type="Proteomes" id="UP001159363">
    <property type="component" value="Chromosome 1"/>
</dbReference>
<organism evidence="3 4">
    <name type="scientific">Dryococelus australis</name>
    <dbReference type="NCBI Taxonomy" id="614101"/>
    <lineage>
        <taxon>Eukaryota</taxon>
        <taxon>Metazoa</taxon>
        <taxon>Ecdysozoa</taxon>
        <taxon>Arthropoda</taxon>
        <taxon>Hexapoda</taxon>
        <taxon>Insecta</taxon>
        <taxon>Pterygota</taxon>
        <taxon>Neoptera</taxon>
        <taxon>Polyneoptera</taxon>
        <taxon>Phasmatodea</taxon>
        <taxon>Verophasmatodea</taxon>
        <taxon>Anareolatae</taxon>
        <taxon>Phasmatidae</taxon>
        <taxon>Eurycanthinae</taxon>
        <taxon>Dryococelus</taxon>
    </lineage>
</organism>
<evidence type="ECO:0000313" key="4">
    <source>
        <dbReference type="Proteomes" id="UP001159363"/>
    </source>
</evidence>
<feature type="compositionally biased region" description="Basic and acidic residues" evidence="1">
    <location>
        <begin position="1222"/>
        <end position="1232"/>
    </location>
</feature>
<dbReference type="InterPro" id="IPR036397">
    <property type="entry name" value="RNaseH_sf"/>
</dbReference>
<dbReference type="PANTHER" id="PTHR23022:SF135">
    <property type="entry name" value="SI:DKEY-77F5.3"/>
    <property type="match status" value="1"/>
</dbReference>
<dbReference type="InterPro" id="IPR052338">
    <property type="entry name" value="Transposase_5"/>
</dbReference>
<dbReference type="Pfam" id="PF13358">
    <property type="entry name" value="DDE_3"/>
    <property type="match status" value="1"/>
</dbReference>
<protein>
    <recommendedName>
        <fullName evidence="2">Tc1-like transposase DDE domain-containing protein</fullName>
    </recommendedName>
</protein>
<gene>
    <name evidence="3" type="ORF">PR048_000426</name>
</gene>
<feature type="compositionally biased region" description="Low complexity" evidence="1">
    <location>
        <begin position="1315"/>
        <end position="1328"/>
    </location>
</feature>
<feature type="compositionally biased region" description="Basic and acidic residues" evidence="1">
    <location>
        <begin position="480"/>
        <end position="505"/>
    </location>
</feature>
<evidence type="ECO:0000256" key="1">
    <source>
        <dbReference type="SAM" id="MobiDB-lite"/>
    </source>
</evidence>
<comment type="caution">
    <text evidence="3">The sequence shown here is derived from an EMBL/GenBank/DDBJ whole genome shotgun (WGS) entry which is preliminary data.</text>
</comment>
<feature type="region of interest" description="Disordered" evidence="1">
    <location>
        <begin position="1222"/>
        <end position="1285"/>
    </location>
</feature>
<accession>A0ABQ9IFG6</accession>
<evidence type="ECO:0000259" key="2">
    <source>
        <dbReference type="Pfam" id="PF13358"/>
    </source>
</evidence>